<evidence type="ECO:0000313" key="2">
    <source>
        <dbReference type="Proteomes" id="UP000706151"/>
    </source>
</evidence>
<accession>A0A935W348</accession>
<reference evidence="1 2" key="1">
    <citation type="submission" date="2020-10" db="EMBL/GenBank/DDBJ databases">
        <title>Connecting structure to function with the recovery of over 1000 high-quality activated sludge metagenome-assembled genomes encoding full-length rRNA genes using long-read sequencing.</title>
        <authorList>
            <person name="Singleton C.M."/>
            <person name="Petriglieri F."/>
            <person name="Kristensen J.M."/>
            <person name="Kirkegaard R.H."/>
            <person name="Michaelsen T.Y."/>
            <person name="Andersen M.H."/>
            <person name="Karst S.M."/>
            <person name="Dueholm M.S."/>
            <person name="Nielsen P.H."/>
            <person name="Albertsen M."/>
        </authorList>
    </citation>
    <scope>NUCLEOTIDE SEQUENCE [LARGE SCALE GENOMIC DNA]</scope>
    <source>
        <strain evidence="1">Fred_18-Q3-R57-64_BAT3C.720</strain>
    </source>
</reference>
<evidence type="ECO:0000313" key="1">
    <source>
        <dbReference type="EMBL" id="MBK7953981.1"/>
    </source>
</evidence>
<comment type="caution">
    <text evidence="1">The sequence shown here is derived from an EMBL/GenBank/DDBJ whole genome shotgun (WGS) entry which is preliminary data.</text>
</comment>
<dbReference type="AlphaFoldDB" id="A0A935W348"/>
<name>A0A935W348_9PROT</name>
<protein>
    <submittedName>
        <fullName evidence="1">Uncharacterized protein</fullName>
    </submittedName>
</protein>
<sequence length="60" mass="6554">MGKLSAKTGAFATLCYGLWMVQRQAGLAARLTTGDELGEAAYSGSIQKQKLIINRKKFNF</sequence>
<organism evidence="1 2">
    <name type="scientific">Candidatus Accumulibacter affinis</name>
    <dbReference type="NCBI Taxonomy" id="2954384"/>
    <lineage>
        <taxon>Bacteria</taxon>
        <taxon>Pseudomonadati</taxon>
        <taxon>Pseudomonadota</taxon>
        <taxon>Betaproteobacteria</taxon>
        <taxon>Candidatus Accumulibacter</taxon>
    </lineage>
</organism>
<proteinExistence type="predicted"/>
<gene>
    <name evidence="1" type="ORF">IPK02_08505</name>
</gene>
<dbReference type="EMBL" id="JADJOT010000008">
    <property type="protein sequence ID" value="MBK7953981.1"/>
    <property type="molecule type" value="Genomic_DNA"/>
</dbReference>
<dbReference type="Proteomes" id="UP000706151">
    <property type="component" value="Unassembled WGS sequence"/>
</dbReference>